<evidence type="ECO:0000313" key="3">
    <source>
        <dbReference type="Proteomes" id="UP000695023"/>
    </source>
</evidence>
<dbReference type="GeneID" id="102192647"/>
<feature type="transmembrane region" description="Helical" evidence="2">
    <location>
        <begin position="6"/>
        <end position="26"/>
    </location>
</feature>
<organism evidence="3 4">
    <name type="scientific">Pundamilia nyererei</name>
    <dbReference type="NCBI Taxonomy" id="303518"/>
    <lineage>
        <taxon>Eukaryota</taxon>
        <taxon>Metazoa</taxon>
        <taxon>Chordata</taxon>
        <taxon>Craniata</taxon>
        <taxon>Vertebrata</taxon>
        <taxon>Euteleostomi</taxon>
        <taxon>Actinopterygii</taxon>
        <taxon>Neopterygii</taxon>
        <taxon>Teleostei</taxon>
        <taxon>Neoteleostei</taxon>
        <taxon>Acanthomorphata</taxon>
        <taxon>Ovalentaria</taxon>
        <taxon>Cichlomorphae</taxon>
        <taxon>Cichliformes</taxon>
        <taxon>Cichlidae</taxon>
        <taxon>African cichlids</taxon>
        <taxon>Pseudocrenilabrinae</taxon>
        <taxon>Haplochromini</taxon>
        <taxon>Pundamilia</taxon>
    </lineage>
</organism>
<feature type="compositionally biased region" description="Low complexity" evidence="1">
    <location>
        <begin position="111"/>
        <end position="120"/>
    </location>
</feature>
<dbReference type="RefSeq" id="XP_005747759.1">
    <property type="nucleotide sequence ID" value="XM_005747702.2"/>
</dbReference>
<feature type="region of interest" description="Disordered" evidence="1">
    <location>
        <begin position="77"/>
        <end position="181"/>
    </location>
</feature>
<proteinExistence type="predicted"/>
<evidence type="ECO:0000256" key="2">
    <source>
        <dbReference type="SAM" id="Phobius"/>
    </source>
</evidence>
<feature type="compositionally biased region" description="Basic and acidic residues" evidence="1">
    <location>
        <begin position="122"/>
        <end position="133"/>
    </location>
</feature>
<evidence type="ECO:0000256" key="1">
    <source>
        <dbReference type="SAM" id="MobiDB-lite"/>
    </source>
</evidence>
<feature type="compositionally biased region" description="Polar residues" evidence="1">
    <location>
        <begin position="206"/>
        <end position="217"/>
    </location>
</feature>
<feature type="compositionally biased region" description="Acidic residues" evidence="1">
    <location>
        <begin position="167"/>
        <end position="177"/>
    </location>
</feature>
<keyword evidence="2" id="KW-0472">Membrane</keyword>
<keyword evidence="3" id="KW-1185">Reference proteome</keyword>
<keyword evidence="2" id="KW-1133">Transmembrane helix</keyword>
<feature type="compositionally biased region" description="Pro residues" evidence="1">
    <location>
        <begin position="77"/>
        <end position="91"/>
    </location>
</feature>
<evidence type="ECO:0000313" key="4">
    <source>
        <dbReference type="RefSeq" id="XP_005747759.1"/>
    </source>
</evidence>
<gene>
    <name evidence="4" type="primary">LOC102192647</name>
</gene>
<dbReference type="Proteomes" id="UP000695023">
    <property type="component" value="Unplaced"/>
</dbReference>
<feature type="compositionally biased region" description="Polar residues" evidence="1">
    <location>
        <begin position="154"/>
        <end position="163"/>
    </location>
</feature>
<feature type="compositionally biased region" description="Basic and acidic residues" evidence="1">
    <location>
        <begin position="142"/>
        <end position="153"/>
    </location>
</feature>
<reference evidence="4" key="1">
    <citation type="submission" date="2025-08" db="UniProtKB">
        <authorList>
            <consortium name="RefSeq"/>
        </authorList>
    </citation>
    <scope>IDENTIFICATION</scope>
</reference>
<name>A0A9Y3RQZ6_9CICH</name>
<dbReference type="AlphaFoldDB" id="A0A9Y3RQZ6"/>
<feature type="region of interest" description="Disordered" evidence="1">
    <location>
        <begin position="199"/>
        <end position="237"/>
    </location>
</feature>
<accession>A0A9Y3RQZ6</accession>
<keyword evidence="2" id="KW-0812">Transmembrane</keyword>
<protein>
    <submittedName>
        <fullName evidence="4">Uncharacterized protein LOC102192647 isoform X1</fullName>
    </submittedName>
</protein>
<sequence length="237" mass="26262">MDFSWFLLLVSAAVFVSIVLLAVICLDCRNKGPLRSIQQTASEDYTSPEFRVIHAAPLSMPTSRSLASGSISVAQPTLPPNPVIITTPPPDPHLRLPFSSKPEHRPYTPTETESNPSYENPEPEKDVDDHDNYIEVLPDNPEESKRVPADIESRASTPSSDHNYVNLDEEDDDDEPYENVAPKGILHCAPDAMLQLSGTFPRRATYQRSTPGSSAQSSEDEYEESNYVNQPMGLVNH</sequence>